<accession>A0A914DU30</accession>
<dbReference type="WBParaSite" id="ACRNAN_scaffold3898.g21173.t1">
    <property type="protein sequence ID" value="ACRNAN_scaffold3898.g21173.t1"/>
    <property type="gene ID" value="ACRNAN_scaffold3898.g21173"/>
</dbReference>
<dbReference type="Proteomes" id="UP000887540">
    <property type="component" value="Unplaced"/>
</dbReference>
<evidence type="ECO:0000313" key="1">
    <source>
        <dbReference type="Proteomes" id="UP000887540"/>
    </source>
</evidence>
<keyword evidence="1" id="KW-1185">Reference proteome</keyword>
<dbReference type="AlphaFoldDB" id="A0A914DU30"/>
<name>A0A914DU30_9BILA</name>
<sequence>TMSPKGERLLQQADELLKQKSQHDGLIRAHSQDLWETSSAYNFNSKFRKNDDSSLYDEYWYERFYHSPYYWRKSNFQRYLHNFDFRYYYRRYLNVDPFDEETWNKPVSSFTSNYYNSKLRDAYRWHHFLK</sequence>
<organism evidence="1 2">
    <name type="scientific">Acrobeloides nanus</name>
    <dbReference type="NCBI Taxonomy" id="290746"/>
    <lineage>
        <taxon>Eukaryota</taxon>
        <taxon>Metazoa</taxon>
        <taxon>Ecdysozoa</taxon>
        <taxon>Nematoda</taxon>
        <taxon>Chromadorea</taxon>
        <taxon>Rhabditida</taxon>
        <taxon>Tylenchina</taxon>
        <taxon>Cephalobomorpha</taxon>
        <taxon>Cephaloboidea</taxon>
        <taxon>Cephalobidae</taxon>
        <taxon>Acrobeloides</taxon>
    </lineage>
</organism>
<reference evidence="2" key="1">
    <citation type="submission" date="2022-11" db="UniProtKB">
        <authorList>
            <consortium name="WormBaseParasite"/>
        </authorList>
    </citation>
    <scope>IDENTIFICATION</scope>
</reference>
<proteinExistence type="predicted"/>
<protein>
    <submittedName>
        <fullName evidence="2">Uncharacterized protein</fullName>
    </submittedName>
</protein>
<evidence type="ECO:0000313" key="2">
    <source>
        <dbReference type="WBParaSite" id="ACRNAN_scaffold3898.g21173.t1"/>
    </source>
</evidence>